<dbReference type="Pfam" id="PF16188">
    <property type="entry name" value="Peptidase_M24_C"/>
    <property type="match status" value="1"/>
</dbReference>
<dbReference type="Gene3D" id="3.40.350.10">
    <property type="entry name" value="Creatinase/prolidase N-terminal domain"/>
    <property type="match status" value="2"/>
</dbReference>
<dbReference type="InterPro" id="IPR029149">
    <property type="entry name" value="Creatin/AminoP/Spt16_N"/>
</dbReference>
<dbReference type="MEROPS" id="M24.009"/>
<evidence type="ECO:0000259" key="5">
    <source>
        <dbReference type="Pfam" id="PF01321"/>
    </source>
</evidence>
<dbReference type="Gene3D" id="3.90.230.10">
    <property type="entry name" value="Creatinase/methionine aminopeptidase superfamily"/>
    <property type="match status" value="1"/>
</dbReference>
<dbReference type="Pfam" id="PF01321">
    <property type="entry name" value="Creatinase_N"/>
    <property type="match status" value="1"/>
</dbReference>
<dbReference type="FunFam" id="3.40.350.10:FF:000003">
    <property type="entry name" value="Xaa-pro aminopeptidase P"/>
    <property type="match status" value="1"/>
</dbReference>
<accession>E4T439</accession>
<dbReference type="InterPro" id="IPR050422">
    <property type="entry name" value="X-Pro_aminopeptidase_P"/>
</dbReference>
<dbReference type="RefSeq" id="WP_013444852.1">
    <property type="nucleotide sequence ID" value="NC_014734.1"/>
</dbReference>
<evidence type="ECO:0000256" key="2">
    <source>
        <dbReference type="ARBA" id="ARBA00022723"/>
    </source>
</evidence>
<evidence type="ECO:0000259" key="4">
    <source>
        <dbReference type="Pfam" id="PF00557"/>
    </source>
</evidence>
<name>E4T439_PALPW</name>
<dbReference type="GO" id="GO:0070006">
    <property type="term" value="F:metalloaminopeptidase activity"/>
    <property type="evidence" value="ECO:0007669"/>
    <property type="project" value="InterPro"/>
</dbReference>
<feature type="domain" description="Peptidase M24 C-terminal" evidence="6">
    <location>
        <begin position="532"/>
        <end position="591"/>
    </location>
</feature>
<keyword evidence="2" id="KW-0479">Metal-binding</keyword>
<dbReference type="HOGENOM" id="CLU_011781_2_4_10"/>
<evidence type="ECO:0000313" key="7">
    <source>
        <dbReference type="EMBL" id="ADQ79483.1"/>
    </source>
</evidence>
<dbReference type="OrthoDB" id="9806388at2"/>
<gene>
    <name evidence="7" type="ordered locus">Palpr_1337</name>
</gene>
<dbReference type="SUPFAM" id="SSF53092">
    <property type="entry name" value="Creatinase/prolidase N-terminal domain"/>
    <property type="match status" value="1"/>
</dbReference>
<dbReference type="InterPro" id="IPR032416">
    <property type="entry name" value="Peptidase_M24_C"/>
</dbReference>
<reference evidence="7 8" key="2">
    <citation type="journal article" date="2011" name="Stand. Genomic Sci.">
        <title>Complete genome sequence of Paludibacter propionicigenes type strain (WB4).</title>
        <authorList>
            <person name="Gronow S."/>
            <person name="Munk C."/>
            <person name="Lapidus A."/>
            <person name="Nolan M."/>
            <person name="Lucas S."/>
            <person name="Hammon N."/>
            <person name="Deshpande S."/>
            <person name="Cheng J.F."/>
            <person name="Tapia R."/>
            <person name="Han C."/>
            <person name="Goodwin L."/>
            <person name="Pitluck S."/>
            <person name="Liolios K."/>
            <person name="Ivanova N."/>
            <person name="Mavromatis K."/>
            <person name="Mikhailova N."/>
            <person name="Pati A."/>
            <person name="Chen A."/>
            <person name="Palaniappan K."/>
            <person name="Land M."/>
            <person name="Hauser L."/>
            <person name="Chang Y.J."/>
            <person name="Jeffries C.D."/>
            <person name="Brambilla E."/>
            <person name="Rohde M."/>
            <person name="Goker M."/>
            <person name="Detter J.C."/>
            <person name="Woyke T."/>
            <person name="Bristow J."/>
            <person name="Eisen J.A."/>
            <person name="Markowitz V."/>
            <person name="Hugenholtz P."/>
            <person name="Kyrpides N.C."/>
            <person name="Klenk H.P."/>
        </authorList>
    </citation>
    <scope>NUCLEOTIDE SEQUENCE [LARGE SCALE GENOMIC DNA]</scope>
    <source>
        <strain evidence="8">DSM 17365 / JCM 13257 / WB4</strain>
    </source>
</reference>
<dbReference type="STRING" id="694427.Palpr_1337"/>
<evidence type="ECO:0000256" key="1">
    <source>
        <dbReference type="ARBA" id="ARBA00008766"/>
    </source>
</evidence>
<dbReference type="Pfam" id="PF16189">
    <property type="entry name" value="Creatinase_N_2"/>
    <property type="match status" value="1"/>
</dbReference>
<keyword evidence="8" id="KW-1185">Reference proteome</keyword>
<feature type="domain" description="Peptidase M24" evidence="4">
    <location>
        <begin position="310"/>
        <end position="522"/>
    </location>
</feature>
<dbReference type="SUPFAM" id="SSF55920">
    <property type="entry name" value="Creatinase/aminopeptidase"/>
    <property type="match status" value="1"/>
</dbReference>
<dbReference type="Proteomes" id="UP000008718">
    <property type="component" value="Chromosome"/>
</dbReference>
<feature type="domain" description="Creatinase N-terminal" evidence="5">
    <location>
        <begin position="7"/>
        <end position="141"/>
    </location>
</feature>
<dbReference type="PANTHER" id="PTHR43763:SF6">
    <property type="entry name" value="XAA-PRO AMINOPEPTIDASE 1"/>
    <property type="match status" value="1"/>
</dbReference>
<organism evidence="7 8">
    <name type="scientific">Paludibacter propionicigenes (strain DSM 17365 / JCM 13257 / WB4)</name>
    <dbReference type="NCBI Taxonomy" id="694427"/>
    <lineage>
        <taxon>Bacteria</taxon>
        <taxon>Pseudomonadati</taxon>
        <taxon>Bacteroidota</taxon>
        <taxon>Bacteroidia</taxon>
        <taxon>Bacteroidales</taxon>
        <taxon>Paludibacteraceae</taxon>
        <taxon>Paludibacter</taxon>
    </lineage>
</organism>
<dbReference type="CDD" id="cd01085">
    <property type="entry name" value="APP"/>
    <property type="match status" value="1"/>
</dbReference>
<dbReference type="eggNOG" id="COG0006">
    <property type="taxonomic scope" value="Bacteria"/>
</dbReference>
<dbReference type="KEGG" id="ppn:Palpr_1337"/>
<reference key="1">
    <citation type="submission" date="2010-11" db="EMBL/GenBank/DDBJ databases">
        <title>The complete genome of Paludibacter propionicigenes DSM 17365.</title>
        <authorList>
            <consortium name="US DOE Joint Genome Institute (JGI-PGF)"/>
            <person name="Lucas S."/>
            <person name="Copeland A."/>
            <person name="Lapidus A."/>
            <person name="Bruce D."/>
            <person name="Goodwin L."/>
            <person name="Pitluck S."/>
            <person name="Kyrpides N."/>
            <person name="Mavromatis K."/>
            <person name="Ivanova N."/>
            <person name="Munk A.C."/>
            <person name="Brettin T."/>
            <person name="Detter J.C."/>
            <person name="Han C."/>
            <person name="Tapia R."/>
            <person name="Land M."/>
            <person name="Hauser L."/>
            <person name="Markowitz V."/>
            <person name="Cheng J.-F."/>
            <person name="Hugenholtz P."/>
            <person name="Woyke T."/>
            <person name="Wu D."/>
            <person name="Gronow S."/>
            <person name="Wellnitz S."/>
            <person name="Brambilla E."/>
            <person name="Klenk H.-P."/>
            <person name="Eisen J.A."/>
        </authorList>
    </citation>
    <scope>NUCLEOTIDE SEQUENCE</scope>
    <source>
        <strain>WB4</strain>
    </source>
</reference>
<evidence type="ECO:0000256" key="3">
    <source>
        <dbReference type="ARBA" id="ARBA00022801"/>
    </source>
</evidence>
<evidence type="ECO:0000259" key="6">
    <source>
        <dbReference type="Pfam" id="PF16188"/>
    </source>
</evidence>
<dbReference type="InterPro" id="IPR000587">
    <property type="entry name" value="Creatinase_N"/>
</dbReference>
<dbReference type="GO" id="GO:0005737">
    <property type="term" value="C:cytoplasm"/>
    <property type="evidence" value="ECO:0007669"/>
    <property type="project" value="UniProtKB-ARBA"/>
</dbReference>
<dbReference type="PANTHER" id="PTHR43763">
    <property type="entry name" value="XAA-PRO AMINOPEPTIDASE 1"/>
    <property type="match status" value="1"/>
</dbReference>
<dbReference type="InterPro" id="IPR033740">
    <property type="entry name" value="Pept_M24B"/>
</dbReference>
<dbReference type="EMBL" id="CP002345">
    <property type="protein sequence ID" value="ADQ79483.1"/>
    <property type="molecule type" value="Genomic_DNA"/>
</dbReference>
<keyword evidence="3" id="KW-0378">Hydrolase</keyword>
<dbReference type="GO" id="GO:0046872">
    <property type="term" value="F:metal ion binding"/>
    <property type="evidence" value="ECO:0007669"/>
    <property type="project" value="UniProtKB-KW"/>
</dbReference>
<dbReference type="Pfam" id="PF00557">
    <property type="entry name" value="Peptidase_M24"/>
    <property type="match status" value="1"/>
</dbReference>
<comment type="similarity">
    <text evidence="1">Belongs to the peptidase M24B family.</text>
</comment>
<sequence length="596" mass="65779">MENIIERIFLLRNAMKLNGISACIIPGTDPHASEYIAECWKEREWISGFDGSAGTAVVTLDTAALWTDSRYFLHAADQLEGTGIELMKQGLPETPDILPWLATQLNAGERVGVNALMFSANAYGAMQAELKMSKLELVSVDLLEMVWTDRPALPLNPFFVFDTQYAGQSAADKIAAVRAEMKKSFADVFVVSALDDVAWLFNIRGNDVDYNPLVIAYALIENDKATLYIAPEKLTDETSAYLQSQGVTVAPYLSIYDELKNIPAAKAVLIDGGKLNRALYEKIPAGCAIRNSMSPVFKLKSVKNEVEIAGVRCAMEKDGVALTRFFIWLEENLKSGNLTEISIAEELCRFRAAQENFVGESFGTIAGYADHGAIVHYGATPETNATLKAASILLLDSGGQYLNGTTDITRTVALGTPTAQQKTDYTLVLKGHIALAKAQFPVGTRGSQLDILARKAMWDLGLNYGHGTGHGVGHFLCVHEGPQSIRMDENSTTLQPGMIISNEPGMYRTGEYGIRIENLVQVVPALKTEFGQFLKFETLTLFPIDQNLINFDLLTRGEIEWLNEYHQRVYNTISPQLNEFEREWLSGKCSPYVRKA</sequence>
<dbReference type="InterPro" id="IPR000994">
    <property type="entry name" value="Pept_M24"/>
</dbReference>
<evidence type="ECO:0000313" key="8">
    <source>
        <dbReference type="Proteomes" id="UP000008718"/>
    </source>
</evidence>
<dbReference type="FunFam" id="3.90.230.10:FF:000009">
    <property type="entry name" value="xaa-Pro aminopeptidase 2"/>
    <property type="match status" value="1"/>
</dbReference>
<dbReference type="InterPro" id="IPR036005">
    <property type="entry name" value="Creatinase/aminopeptidase-like"/>
</dbReference>
<proteinExistence type="inferred from homology"/>
<protein>
    <submittedName>
        <fullName evidence="7">Peptidase M24</fullName>
    </submittedName>
</protein>
<dbReference type="AlphaFoldDB" id="E4T439"/>